<dbReference type="CDD" id="cd01949">
    <property type="entry name" value="GGDEF"/>
    <property type="match status" value="1"/>
</dbReference>
<organism evidence="4 5">
    <name type="scientific">Actinokineospora bangkokensis</name>
    <dbReference type="NCBI Taxonomy" id="1193682"/>
    <lineage>
        <taxon>Bacteria</taxon>
        <taxon>Bacillati</taxon>
        <taxon>Actinomycetota</taxon>
        <taxon>Actinomycetes</taxon>
        <taxon>Pseudonocardiales</taxon>
        <taxon>Pseudonocardiaceae</taxon>
        <taxon>Actinokineospora</taxon>
    </lineage>
</organism>
<proteinExistence type="predicted"/>
<dbReference type="Pfam" id="PF00990">
    <property type="entry name" value="GGDEF"/>
    <property type="match status" value="1"/>
</dbReference>
<dbReference type="STRING" id="1193682.BJP25_01380"/>
<feature type="transmembrane region" description="Helical" evidence="2">
    <location>
        <begin position="12"/>
        <end position="35"/>
    </location>
</feature>
<dbReference type="PANTHER" id="PTHR45138:SF9">
    <property type="entry name" value="DIGUANYLATE CYCLASE DGCM-RELATED"/>
    <property type="match status" value="1"/>
</dbReference>
<dbReference type="GO" id="GO:0043709">
    <property type="term" value="P:cell adhesion involved in single-species biofilm formation"/>
    <property type="evidence" value="ECO:0007669"/>
    <property type="project" value="TreeGrafter"/>
</dbReference>
<feature type="transmembrane region" description="Helical" evidence="2">
    <location>
        <begin position="199"/>
        <end position="232"/>
    </location>
</feature>
<protein>
    <recommendedName>
        <fullName evidence="3">GGDEF domain-containing protein</fullName>
    </recommendedName>
</protein>
<dbReference type="Gene3D" id="3.30.70.270">
    <property type="match status" value="1"/>
</dbReference>
<dbReference type="InterPro" id="IPR000160">
    <property type="entry name" value="GGDEF_dom"/>
</dbReference>
<dbReference type="EMBL" id="MKQR01000028">
    <property type="protein sequence ID" value="OLR90253.1"/>
    <property type="molecule type" value="Genomic_DNA"/>
</dbReference>
<evidence type="ECO:0000313" key="4">
    <source>
        <dbReference type="EMBL" id="OLR90253.1"/>
    </source>
</evidence>
<dbReference type="GO" id="GO:1902201">
    <property type="term" value="P:negative regulation of bacterial-type flagellum-dependent cell motility"/>
    <property type="evidence" value="ECO:0007669"/>
    <property type="project" value="TreeGrafter"/>
</dbReference>
<dbReference type="InterPro" id="IPR029787">
    <property type="entry name" value="Nucleotide_cyclase"/>
</dbReference>
<feature type="transmembrane region" description="Helical" evidence="2">
    <location>
        <begin position="115"/>
        <end position="134"/>
    </location>
</feature>
<comment type="caution">
    <text evidence="4">The sequence shown here is derived from an EMBL/GenBank/DDBJ whole genome shotgun (WGS) entry which is preliminary data.</text>
</comment>
<dbReference type="NCBIfam" id="TIGR00254">
    <property type="entry name" value="GGDEF"/>
    <property type="match status" value="1"/>
</dbReference>
<gene>
    <name evidence="4" type="ORF">BJP25_01380</name>
</gene>
<feature type="region of interest" description="Disordered" evidence="1">
    <location>
        <begin position="420"/>
        <end position="440"/>
    </location>
</feature>
<dbReference type="AlphaFoldDB" id="A0A1Q9LE20"/>
<dbReference type="GO" id="GO:0005886">
    <property type="term" value="C:plasma membrane"/>
    <property type="evidence" value="ECO:0007669"/>
    <property type="project" value="TreeGrafter"/>
</dbReference>
<feature type="domain" description="GGDEF" evidence="3">
    <location>
        <begin position="283"/>
        <end position="423"/>
    </location>
</feature>
<keyword evidence="2" id="KW-0812">Transmembrane</keyword>
<dbReference type="InterPro" id="IPR050469">
    <property type="entry name" value="Diguanylate_Cyclase"/>
</dbReference>
<dbReference type="InterPro" id="IPR043128">
    <property type="entry name" value="Rev_trsase/Diguanyl_cyclase"/>
</dbReference>
<dbReference type="PROSITE" id="PS50887">
    <property type="entry name" value="GGDEF"/>
    <property type="match status" value="1"/>
</dbReference>
<dbReference type="FunFam" id="3.30.70.270:FF:000001">
    <property type="entry name" value="Diguanylate cyclase domain protein"/>
    <property type="match status" value="1"/>
</dbReference>
<evidence type="ECO:0000259" key="3">
    <source>
        <dbReference type="PROSITE" id="PS50887"/>
    </source>
</evidence>
<dbReference type="Proteomes" id="UP000186040">
    <property type="component" value="Unassembled WGS sequence"/>
</dbReference>
<reference evidence="4 5" key="1">
    <citation type="submission" date="2016-10" db="EMBL/GenBank/DDBJ databases">
        <title>The Draft Genome Sequence of Actinokineospora bangkokensis 44EHWT reveals the biosynthetic pathway of antifungal compounds Thailandins with unusual extender unit butylmalonyl-CoA.</title>
        <authorList>
            <person name="Greule A."/>
            <person name="Intra B."/>
            <person name="Flemming S."/>
            <person name="Rommel M.G."/>
            <person name="Panbangred W."/>
            <person name="Bechthold A."/>
        </authorList>
    </citation>
    <scope>NUCLEOTIDE SEQUENCE [LARGE SCALE GENOMIC DNA]</scope>
    <source>
        <strain evidence="4 5">44EHW</strain>
    </source>
</reference>
<evidence type="ECO:0000256" key="2">
    <source>
        <dbReference type="SAM" id="Phobius"/>
    </source>
</evidence>
<feature type="transmembrane region" description="Helical" evidence="2">
    <location>
        <begin position="79"/>
        <end position="103"/>
    </location>
</feature>
<keyword evidence="2" id="KW-1133">Transmembrane helix</keyword>
<sequence>MDLVSHTTRRGLLWILATEAAIGAWAVAASVAAGVPDGLSLRLFALLTGFAIIHMEATRPAEERRRAAHLGGEHIDHTGVWTCAGAFVLPVPLVVALVLIIRLRRYFIARKPPGRYVFTTLAITSSALATQAIATATPVHAWIRGADLPPDRVIAAGAAVLAAFAAYYTAQTAVIGVARGLRGDWQWRAILGDRKENADLVITLCLGLIAAWAAPVAFGLLLFALTAVVIGYTRHTQRIEHLEHERDRLEVDALHDPLTGLANQRGFNPAAALALVADQARRRPTAVMMFDLDRFKGVNDRLGHLGANEVLKALATVLRTTVRRDDLVCRWGGEEFTVLLPGTATVDAWATAERIRMAVEDMTVPLTKAAGGRTEIEAGFTISGGIALSPDHGTDLATLQERADFALAEAKDMGRNRIRIAPTPVHPTPLPTRQPAHDPH</sequence>
<keyword evidence="2" id="KW-0472">Membrane</keyword>
<dbReference type="GO" id="GO:0052621">
    <property type="term" value="F:diguanylate cyclase activity"/>
    <property type="evidence" value="ECO:0007669"/>
    <property type="project" value="TreeGrafter"/>
</dbReference>
<evidence type="ECO:0000256" key="1">
    <source>
        <dbReference type="SAM" id="MobiDB-lite"/>
    </source>
</evidence>
<feature type="transmembrane region" description="Helical" evidence="2">
    <location>
        <begin position="154"/>
        <end position="178"/>
    </location>
</feature>
<dbReference type="SMART" id="SM00267">
    <property type="entry name" value="GGDEF"/>
    <property type="match status" value="1"/>
</dbReference>
<dbReference type="PANTHER" id="PTHR45138">
    <property type="entry name" value="REGULATORY COMPONENTS OF SENSORY TRANSDUCTION SYSTEM"/>
    <property type="match status" value="1"/>
</dbReference>
<accession>A0A1Q9LE20</accession>
<dbReference type="SUPFAM" id="SSF55073">
    <property type="entry name" value="Nucleotide cyclase"/>
    <property type="match status" value="1"/>
</dbReference>
<evidence type="ECO:0000313" key="5">
    <source>
        <dbReference type="Proteomes" id="UP000186040"/>
    </source>
</evidence>
<name>A0A1Q9LE20_9PSEU</name>
<keyword evidence="5" id="KW-1185">Reference proteome</keyword>